<keyword evidence="5" id="KW-1185">Reference proteome</keyword>
<dbReference type="EMBL" id="JABFFQ010000006">
    <property type="protein sequence ID" value="MDV4343297.1"/>
    <property type="molecule type" value="Genomic_DNA"/>
</dbReference>
<evidence type="ECO:0000259" key="2">
    <source>
        <dbReference type="Pfam" id="PF22518"/>
    </source>
</evidence>
<dbReference type="Proteomes" id="UP001273768">
    <property type="component" value="Unassembled WGS sequence"/>
</dbReference>
<reference evidence="4 5" key="1">
    <citation type="submission" date="2020-05" db="EMBL/GenBank/DDBJ databases">
        <title>Isolation and characterization of methanoarchaea from a cold seep at offshore SW Taiwan.</title>
        <authorList>
            <person name="Chen Y.-W."/>
            <person name="Chen S.-C."/>
            <person name="Lai M.-C."/>
        </authorList>
    </citation>
    <scope>NUCLEOTIDE SEQUENCE [LARGE SCALE GENOMIC DNA]</scope>
    <source>
        <strain evidence="4 5">YWC-01</strain>
    </source>
</reference>
<name>A0ABU3Z3A1_9EURY</name>
<proteinExistence type="predicted"/>
<dbReference type="Pfam" id="PF23871">
    <property type="entry name" value="DUF7226"/>
    <property type="match status" value="1"/>
</dbReference>
<evidence type="ECO:0000313" key="5">
    <source>
        <dbReference type="Proteomes" id="UP001273768"/>
    </source>
</evidence>
<dbReference type="InterPro" id="IPR055650">
    <property type="entry name" value="DUF7226"/>
</dbReference>
<feature type="domain" description="DUF7226" evidence="3">
    <location>
        <begin position="292"/>
        <end position="432"/>
    </location>
</feature>
<comment type="caution">
    <text evidence="4">The sequence shown here is derived from an EMBL/GenBank/DDBJ whole genome shotgun (WGS) entry which is preliminary data.</text>
</comment>
<evidence type="ECO:0008006" key="6">
    <source>
        <dbReference type="Google" id="ProtNLM"/>
    </source>
</evidence>
<evidence type="ECO:0000259" key="3">
    <source>
        <dbReference type="Pfam" id="PF23871"/>
    </source>
</evidence>
<accession>A0ABU3Z3A1</accession>
<feature type="domain" description="DUF6997" evidence="2">
    <location>
        <begin position="102"/>
        <end position="253"/>
    </location>
</feature>
<protein>
    <recommendedName>
        <fullName evidence="6">Translation elongation factor</fullName>
    </recommendedName>
</protein>
<feature type="domain" description="DUF6996" evidence="1">
    <location>
        <begin position="5"/>
        <end position="77"/>
    </location>
</feature>
<dbReference type="Pfam" id="PF22515">
    <property type="entry name" value="DUF6996"/>
    <property type="match status" value="1"/>
</dbReference>
<dbReference type="RefSeq" id="WP_317296483.1">
    <property type="nucleotide sequence ID" value="NZ_JABFFQ010000006.1"/>
</dbReference>
<organism evidence="4 5">
    <name type="scientific">Methanoculleus nereidis</name>
    <dbReference type="NCBI Taxonomy" id="2735141"/>
    <lineage>
        <taxon>Archaea</taxon>
        <taxon>Methanobacteriati</taxon>
        <taxon>Methanobacteriota</taxon>
        <taxon>Stenosarchaea group</taxon>
        <taxon>Methanomicrobia</taxon>
        <taxon>Methanomicrobiales</taxon>
        <taxon>Methanomicrobiaceae</taxon>
        <taxon>Methanoculleus</taxon>
    </lineage>
</organism>
<dbReference type="InterPro" id="IPR054265">
    <property type="entry name" value="DUF6996"/>
</dbReference>
<sequence>MGKNDDAWQNVFNNLNLLEKINNNGFVYVTADELKENSGNHREPRLMAKQDTLNSRPTIFRKHNLSIFPVDNGRYIIFKDDTQQSYYSYSASLDSTLITEYIPRADIQNFKTLRLSTVTSESQAIDYAYLISLLRTFTNESDLFLTIRGRLRSTKFDFSLPDCDHRVNVSGVQIEVDAGFESRDRIYVLEAKIGKRDDFHIRQLYYPYRDWSIRTDKEVVPIFVIYTNGIFYLTEFKFGDRFGELEVVRSQGFVVNEPVRQSINLGELIKTVPVVSEEPQGVPYPQANDLDKVIDLVTNFEEDPLNTKELISTFFDFDERQGDYYANAAIYLGFVKRDDDRRNTFELTPLGETLRHYNNRNQRNLLLLKQILAKPTFNTLIHELIRLDCNLDRLSIAHMADVIEANTTLSGDTLRRRASTVKRWLQWICENIELQT</sequence>
<dbReference type="InterPro" id="IPR054266">
    <property type="entry name" value="DUF6997"/>
</dbReference>
<evidence type="ECO:0000313" key="4">
    <source>
        <dbReference type="EMBL" id="MDV4343297.1"/>
    </source>
</evidence>
<gene>
    <name evidence="4" type="ORF">HL657_09000</name>
</gene>
<evidence type="ECO:0000259" key="1">
    <source>
        <dbReference type="Pfam" id="PF22515"/>
    </source>
</evidence>
<dbReference type="Pfam" id="PF22518">
    <property type="entry name" value="DUF6997"/>
    <property type="match status" value="1"/>
</dbReference>